<gene>
    <name evidence="17" type="ORF">Q6348_13710</name>
</gene>
<dbReference type="Proteomes" id="UP001232536">
    <property type="component" value="Unassembled WGS sequence"/>
</dbReference>
<name>A0ABT9DF83_9CELL</name>
<evidence type="ECO:0000256" key="1">
    <source>
        <dbReference type="ARBA" id="ARBA00004964"/>
    </source>
</evidence>
<keyword evidence="12" id="KW-0119">Carbohydrate metabolism</keyword>
<dbReference type="InterPro" id="IPR011009">
    <property type="entry name" value="Kinase-like_dom_sf"/>
</dbReference>
<feature type="domain" description="Maltokinase N-terminal cap" evidence="16">
    <location>
        <begin position="12"/>
        <end position="98"/>
    </location>
</feature>
<feature type="domain" description="Aminoglycoside phosphotransferase" evidence="15">
    <location>
        <begin position="125"/>
        <end position="369"/>
    </location>
</feature>
<dbReference type="InterPro" id="IPR040999">
    <property type="entry name" value="Mak_N_cap"/>
</dbReference>
<evidence type="ECO:0000259" key="16">
    <source>
        <dbReference type="Pfam" id="PF18085"/>
    </source>
</evidence>
<keyword evidence="18" id="KW-1185">Reference proteome</keyword>
<dbReference type="RefSeq" id="WP_304601834.1">
    <property type="nucleotide sequence ID" value="NZ_JAUQYO010000001.1"/>
</dbReference>
<keyword evidence="10" id="KW-0067">ATP-binding</keyword>
<evidence type="ECO:0000256" key="10">
    <source>
        <dbReference type="ARBA" id="ARBA00022840"/>
    </source>
</evidence>
<evidence type="ECO:0000313" key="18">
    <source>
        <dbReference type="Proteomes" id="UP001232536"/>
    </source>
</evidence>
<evidence type="ECO:0000256" key="7">
    <source>
        <dbReference type="ARBA" id="ARBA00022679"/>
    </source>
</evidence>
<protein>
    <recommendedName>
        <fullName evidence="5">Maltokinase</fullName>
        <ecNumber evidence="4">2.7.1.175</ecNumber>
    </recommendedName>
    <alternativeName>
        <fullName evidence="13">Maltose-1-phosphate synthase</fullName>
    </alternativeName>
</protein>
<evidence type="ECO:0000259" key="15">
    <source>
        <dbReference type="Pfam" id="PF01636"/>
    </source>
</evidence>
<comment type="pathway">
    <text evidence="1">Glycan biosynthesis; glycogen biosynthesis.</text>
</comment>
<comment type="subunit">
    <text evidence="3">Monomer.</text>
</comment>
<comment type="similarity">
    <text evidence="2">Belongs to the aminoglycoside phosphotransferase family.</text>
</comment>
<dbReference type="EMBL" id="JAUQYP010000001">
    <property type="protein sequence ID" value="MDO8108252.1"/>
    <property type="molecule type" value="Genomic_DNA"/>
</dbReference>
<evidence type="ECO:0000256" key="11">
    <source>
        <dbReference type="ARBA" id="ARBA00023056"/>
    </source>
</evidence>
<comment type="catalytic activity">
    <reaction evidence="14">
        <text>D-maltose + ATP = alpha-maltose 1-phosphate + ADP + H(+)</text>
        <dbReference type="Rhea" id="RHEA:31915"/>
        <dbReference type="ChEBI" id="CHEBI:15378"/>
        <dbReference type="ChEBI" id="CHEBI:17306"/>
        <dbReference type="ChEBI" id="CHEBI:30616"/>
        <dbReference type="ChEBI" id="CHEBI:63576"/>
        <dbReference type="ChEBI" id="CHEBI:456216"/>
        <dbReference type="EC" id="2.7.1.175"/>
    </reaction>
</comment>
<evidence type="ECO:0000256" key="2">
    <source>
        <dbReference type="ARBA" id="ARBA00006219"/>
    </source>
</evidence>
<comment type="caution">
    <text evidence="17">The sequence shown here is derived from an EMBL/GenBank/DDBJ whole genome shotgun (WGS) entry which is preliminary data.</text>
</comment>
<keyword evidence="9" id="KW-0418">Kinase</keyword>
<accession>A0ABT9DF83</accession>
<dbReference type="SUPFAM" id="SSF56112">
    <property type="entry name" value="Protein kinase-like (PK-like)"/>
    <property type="match status" value="1"/>
</dbReference>
<keyword evidence="11" id="KW-0320">Glycogen biosynthesis</keyword>
<evidence type="ECO:0000256" key="5">
    <source>
        <dbReference type="ARBA" id="ARBA00013882"/>
    </source>
</evidence>
<evidence type="ECO:0000313" key="17">
    <source>
        <dbReference type="EMBL" id="MDO8108252.1"/>
    </source>
</evidence>
<reference evidence="17 18" key="1">
    <citation type="submission" date="2023-07" db="EMBL/GenBank/DDBJ databases">
        <title>Description of novel actinomycetes strains, isolated from tidal flat sediment.</title>
        <authorList>
            <person name="Lu C."/>
        </authorList>
    </citation>
    <scope>NUCLEOTIDE SEQUENCE [LARGE SCALE GENOMIC DNA]</scope>
    <source>
        <strain evidence="17 18">SYSU T00b441</strain>
    </source>
</reference>
<keyword evidence="7" id="KW-0808">Transferase</keyword>
<organism evidence="17 18">
    <name type="scientific">Actinotalea lenta</name>
    <dbReference type="NCBI Taxonomy" id="3064654"/>
    <lineage>
        <taxon>Bacteria</taxon>
        <taxon>Bacillati</taxon>
        <taxon>Actinomycetota</taxon>
        <taxon>Actinomycetes</taxon>
        <taxon>Micrococcales</taxon>
        <taxon>Cellulomonadaceae</taxon>
        <taxon>Actinotalea</taxon>
    </lineage>
</organism>
<dbReference type="InterPro" id="IPR002575">
    <property type="entry name" value="Aminoglycoside_PTrfase"/>
</dbReference>
<evidence type="ECO:0000256" key="9">
    <source>
        <dbReference type="ARBA" id="ARBA00022777"/>
    </source>
</evidence>
<dbReference type="Pfam" id="PF01636">
    <property type="entry name" value="APH"/>
    <property type="match status" value="1"/>
</dbReference>
<evidence type="ECO:0000256" key="8">
    <source>
        <dbReference type="ARBA" id="ARBA00022741"/>
    </source>
</evidence>
<keyword evidence="8" id="KW-0547">Nucleotide-binding</keyword>
<dbReference type="Pfam" id="PF18085">
    <property type="entry name" value="Mak_N_cap"/>
    <property type="match status" value="1"/>
</dbReference>
<evidence type="ECO:0000256" key="6">
    <source>
        <dbReference type="ARBA" id="ARBA00022600"/>
    </source>
</evidence>
<evidence type="ECO:0000256" key="3">
    <source>
        <dbReference type="ARBA" id="ARBA00011245"/>
    </source>
</evidence>
<evidence type="ECO:0000256" key="4">
    <source>
        <dbReference type="ARBA" id="ARBA00011962"/>
    </source>
</evidence>
<dbReference type="Gene3D" id="3.90.1200.10">
    <property type="match status" value="1"/>
</dbReference>
<proteinExistence type="inferred from homology"/>
<evidence type="ECO:0000256" key="13">
    <source>
        <dbReference type="ARBA" id="ARBA00031251"/>
    </source>
</evidence>
<evidence type="ECO:0000256" key="12">
    <source>
        <dbReference type="ARBA" id="ARBA00023277"/>
    </source>
</evidence>
<sequence>MTAPLDQLLTAWMPQQRWYPAKGRGVGVRLLATRDLPSDEAGVRVTVHVVGLDSGDRFDVVQVPLTYRTDSPADDAAVLGEVLDPDGEHAWASDGPHDPAFVAALLRDMERPASRPAPRPVRSRVLRGEQSNTSVIVETDHDPVIVKVFRSLHPGQNPDVEVLRALDGSEQVPGLVGWSSGRWPDRHGAETSGHLAVATEFVADGRDAWREAAEAVAAGDDFTERAHSLGLATATLHGALATAFGTTPADDATRARLRDALRDRVAWALSSTDALTRFRDALTRRADDLRVERIPALQRVHGDYHLGQVLHSPTRGWVILDFEGEPLRPLAERTRPDLALRDVAGMLRSFDYAAGQVRVESPDRGAAADAWAGRARDAFCRGYAAGSGHDPREDAELLAALELDKALYEVVYEAGNRPAWIDVPLSAVERLVGAASG</sequence>
<dbReference type="EC" id="2.7.1.175" evidence="4"/>
<keyword evidence="6" id="KW-0321">Glycogen metabolism</keyword>
<evidence type="ECO:0000256" key="14">
    <source>
        <dbReference type="ARBA" id="ARBA00049067"/>
    </source>
</evidence>